<dbReference type="AlphaFoldDB" id="V5EZA1"/>
<comment type="caution">
    <text evidence="2">The sequence shown here is derived from an EMBL/GenBank/DDBJ whole genome shotgun (WGS) entry which is preliminary data.</text>
</comment>
<proteinExistence type="predicted"/>
<dbReference type="EMBL" id="BAUJ01000003">
    <property type="protein sequence ID" value="GAD88149.1"/>
    <property type="molecule type" value="Genomic_DNA"/>
</dbReference>
<evidence type="ECO:0000313" key="2">
    <source>
        <dbReference type="EMBL" id="GAD88149.1"/>
    </source>
</evidence>
<evidence type="ECO:0000256" key="1">
    <source>
        <dbReference type="SAM" id="Phobius"/>
    </source>
</evidence>
<reference evidence="2 3" key="1">
    <citation type="submission" date="2013-11" db="EMBL/GenBank/DDBJ databases">
        <title>Whole genome shotgun sequence of Vibrio halioticoli NBRC 102217.</title>
        <authorList>
            <person name="Isaki S."/>
            <person name="Kimura A."/>
            <person name="Ohji S."/>
            <person name="Hosoyama A."/>
            <person name="Fujita N."/>
            <person name="Hashimoto M."/>
            <person name="Hosoyama Y."/>
            <person name="Yamazoe A."/>
        </authorList>
    </citation>
    <scope>NUCLEOTIDE SEQUENCE [LARGE SCALE GENOMIC DNA]</scope>
    <source>
        <strain evidence="2 3">NBRC 102217</strain>
    </source>
</reference>
<dbReference type="Proteomes" id="UP000017800">
    <property type="component" value="Unassembled WGS sequence"/>
</dbReference>
<keyword evidence="3" id="KW-1185">Reference proteome</keyword>
<gene>
    <name evidence="2" type="primary">mshF</name>
    <name evidence="2" type="ORF">VHA01S_003_02250</name>
</gene>
<dbReference type="RefSeq" id="WP_023402548.1">
    <property type="nucleotide sequence ID" value="NZ_BAUJ01000003.1"/>
</dbReference>
<dbReference type="eggNOG" id="ENOG50309PZ">
    <property type="taxonomic scope" value="Bacteria"/>
</dbReference>
<accession>V5EZA1</accession>
<name>V5EZA1_9VIBR</name>
<feature type="transmembrane region" description="Helical" evidence="1">
    <location>
        <begin position="13"/>
        <end position="31"/>
    </location>
</feature>
<keyword evidence="1" id="KW-0812">Transmembrane</keyword>
<protein>
    <submittedName>
        <fullName evidence="2">MSHA biogenesis protein MshF</fullName>
    </submittedName>
</protein>
<sequence>METSYRNSNLVQLAAWGSVVLILIAVLLTAMHRIRTEAESTLVSLIASKALFRANHLRQHWEMHGKPMQTKINDKTVSFNDKGWVKPILDEAQSCEAWQTFILPKSKQEYSPISVELFQEGNVYSCAYTFSNQEVLVIKMVGGSLSIQKES</sequence>
<evidence type="ECO:0000313" key="3">
    <source>
        <dbReference type="Proteomes" id="UP000017800"/>
    </source>
</evidence>
<keyword evidence="1" id="KW-1133">Transmembrane helix</keyword>
<organism evidence="2 3">
    <name type="scientific">Vibrio halioticoli NBRC 102217</name>
    <dbReference type="NCBI Taxonomy" id="1219072"/>
    <lineage>
        <taxon>Bacteria</taxon>
        <taxon>Pseudomonadati</taxon>
        <taxon>Pseudomonadota</taxon>
        <taxon>Gammaproteobacteria</taxon>
        <taxon>Vibrionales</taxon>
        <taxon>Vibrionaceae</taxon>
        <taxon>Vibrio</taxon>
    </lineage>
</organism>
<dbReference type="OrthoDB" id="5918883at2"/>
<keyword evidence="1" id="KW-0472">Membrane</keyword>